<feature type="modified residue" description="4-aspartylphosphate" evidence="16">
    <location>
        <position position="737"/>
    </location>
</feature>
<evidence type="ECO:0000256" key="9">
    <source>
        <dbReference type="ARBA" id="ARBA00022777"/>
    </source>
</evidence>
<evidence type="ECO:0000256" key="16">
    <source>
        <dbReference type="PROSITE-ProRule" id="PRU00169"/>
    </source>
</evidence>
<dbReference type="Pfam" id="PF01627">
    <property type="entry name" value="Hpt"/>
    <property type="match status" value="1"/>
</dbReference>
<dbReference type="SUPFAM" id="SSF52172">
    <property type="entry name" value="CheY-like"/>
    <property type="match status" value="2"/>
</dbReference>
<dbReference type="Pfam" id="PF00512">
    <property type="entry name" value="HisKA"/>
    <property type="match status" value="1"/>
</dbReference>
<feature type="transmembrane region" description="Helical" evidence="17">
    <location>
        <begin position="15"/>
        <end position="34"/>
    </location>
</feature>
<dbReference type="PROSITE" id="PS50113">
    <property type="entry name" value="PAC"/>
    <property type="match status" value="1"/>
</dbReference>
<dbReference type="SMART" id="SM00086">
    <property type="entry name" value="PAC"/>
    <property type="match status" value="1"/>
</dbReference>
<evidence type="ECO:0000256" key="3">
    <source>
        <dbReference type="ARBA" id="ARBA00012438"/>
    </source>
</evidence>
<dbReference type="GO" id="GO:0000155">
    <property type="term" value="F:phosphorelay sensor kinase activity"/>
    <property type="evidence" value="ECO:0007669"/>
    <property type="project" value="InterPro"/>
</dbReference>
<dbReference type="CDD" id="cd17546">
    <property type="entry name" value="REC_hyHK_CKI1_RcsC-like"/>
    <property type="match status" value="2"/>
</dbReference>
<evidence type="ECO:0000256" key="4">
    <source>
        <dbReference type="ARBA" id="ARBA00022475"/>
    </source>
</evidence>
<dbReference type="FunFam" id="1.10.287.130:FF:000038">
    <property type="entry name" value="Sensory transduction histidine kinase"/>
    <property type="match status" value="1"/>
</dbReference>
<dbReference type="InterPro" id="IPR003594">
    <property type="entry name" value="HATPase_dom"/>
</dbReference>
<dbReference type="PANTHER" id="PTHR45339:SF1">
    <property type="entry name" value="HYBRID SIGNAL TRANSDUCTION HISTIDINE KINASE J"/>
    <property type="match status" value="1"/>
</dbReference>
<dbReference type="PROSITE" id="PS50894">
    <property type="entry name" value="HPT"/>
    <property type="match status" value="1"/>
</dbReference>
<evidence type="ECO:0000256" key="10">
    <source>
        <dbReference type="ARBA" id="ARBA00022840"/>
    </source>
</evidence>
<feature type="modified residue" description="Phosphohistidine" evidence="15">
    <location>
        <position position="1033"/>
    </location>
</feature>
<evidence type="ECO:0000256" key="6">
    <source>
        <dbReference type="ARBA" id="ARBA00022679"/>
    </source>
</evidence>
<dbReference type="SMART" id="SM00448">
    <property type="entry name" value="REC"/>
    <property type="match status" value="2"/>
</dbReference>
<dbReference type="InterPro" id="IPR005467">
    <property type="entry name" value="His_kinase_dom"/>
</dbReference>
<dbReference type="PROSITE" id="PS50112">
    <property type="entry name" value="PAS"/>
    <property type="match status" value="1"/>
</dbReference>
<dbReference type="Pfam" id="PF02518">
    <property type="entry name" value="HATPase_c"/>
    <property type="match status" value="1"/>
</dbReference>
<comment type="catalytic activity">
    <reaction evidence="1">
        <text>ATP + protein L-histidine = ADP + protein N-phospho-L-histidine.</text>
        <dbReference type="EC" id="2.7.13.3"/>
    </reaction>
</comment>
<dbReference type="InterPro" id="IPR000700">
    <property type="entry name" value="PAS-assoc_C"/>
</dbReference>
<keyword evidence="6" id="KW-0808">Transferase</keyword>
<evidence type="ECO:0000256" key="12">
    <source>
        <dbReference type="ARBA" id="ARBA00023012"/>
    </source>
</evidence>
<keyword evidence="14" id="KW-0131">Cell cycle</keyword>
<dbReference type="InterPro" id="IPR003661">
    <property type="entry name" value="HisK_dim/P_dom"/>
</dbReference>
<dbReference type="SMART" id="SM00388">
    <property type="entry name" value="HisKA"/>
    <property type="match status" value="1"/>
</dbReference>
<dbReference type="Proteomes" id="UP000191418">
    <property type="component" value="Unassembled WGS sequence"/>
</dbReference>
<feature type="modified residue" description="4-aspartylphosphate" evidence="16">
    <location>
        <position position="884"/>
    </location>
</feature>
<dbReference type="InterPro" id="IPR035965">
    <property type="entry name" value="PAS-like_dom_sf"/>
</dbReference>
<dbReference type="SMART" id="SM00387">
    <property type="entry name" value="HATPase_c"/>
    <property type="match status" value="1"/>
</dbReference>
<dbReference type="SUPFAM" id="SSF55785">
    <property type="entry name" value="PYP-like sensor domain (PAS domain)"/>
    <property type="match status" value="1"/>
</dbReference>
<evidence type="ECO:0000256" key="8">
    <source>
        <dbReference type="ARBA" id="ARBA00022741"/>
    </source>
</evidence>
<evidence type="ECO:0000256" key="11">
    <source>
        <dbReference type="ARBA" id="ARBA00022989"/>
    </source>
</evidence>
<evidence type="ECO:0000256" key="2">
    <source>
        <dbReference type="ARBA" id="ARBA00004651"/>
    </source>
</evidence>
<feature type="domain" description="Response regulatory" evidence="19">
    <location>
        <begin position="835"/>
        <end position="951"/>
    </location>
</feature>
<dbReference type="CDD" id="cd00130">
    <property type="entry name" value="PAS"/>
    <property type="match status" value="1"/>
</dbReference>
<gene>
    <name evidence="23" type="ORF">BTE48_08310</name>
</gene>
<keyword evidence="7 17" id="KW-0812">Transmembrane</keyword>
<keyword evidence="10" id="KW-0067">ATP-binding</keyword>
<feature type="domain" description="PAS" evidence="20">
    <location>
        <begin position="322"/>
        <end position="360"/>
    </location>
</feature>
<reference evidence="23 24" key="1">
    <citation type="submission" date="2017-01" db="EMBL/GenBank/DDBJ databases">
        <title>Genome Sequencing of a Marine Spirillum, Oceanospirillum multiglobuliferum ATCC 33336, from Japan.</title>
        <authorList>
            <person name="Carney J.G."/>
            <person name="Trachtenberg A.M."/>
            <person name="Rheaume B.A."/>
            <person name="Linnane J.D."/>
            <person name="Pitts N.L."/>
            <person name="Mykles D.L."/>
            <person name="Maclea K.S."/>
        </authorList>
    </citation>
    <scope>NUCLEOTIDE SEQUENCE [LARGE SCALE GENOMIC DNA]</scope>
    <source>
        <strain evidence="23 24">ATCC 33336</strain>
    </source>
</reference>
<evidence type="ECO:0000313" key="23">
    <source>
        <dbReference type="EMBL" id="OPX55606.1"/>
    </source>
</evidence>
<evidence type="ECO:0000259" key="18">
    <source>
        <dbReference type="PROSITE" id="PS50109"/>
    </source>
</evidence>
<evidence type="ECO:0000259" key="20">
    <source>
        <dbReference type="PROSITE" id="PS50112"/>
    </source>
</evidence>
<dbReference type="InterPro" id="IPR036890">
    <property type="entry name" value="HATPase_C_sf"/>
</dbReference>
<feature type="domain" description="PAC" evidence="21">
    <location>
        <begin position="374"/>
        <end position="428"/>
    </location>
</feature>
<dbReference type="RefSeq" id="WP_078745040.1">
    <property type="nucleotide sequence ID" value="NZ_FUXG01000008.1"/>
</dbReference>
<organism evidence="23 24">
    <name type="scientific">Oceanospirillum multiglobuliferum</name>
    <dbReference type="NCBI Taxonomy" id="64969"/>
    <lineage>
        <taxon>Bacteria</taxon>
        <taxon>Pseudomonadati</taxon>
        <taxon>Pseudomonadota</taxon>
        <taxon>Gammaproteobacteria</taxon>
        <taxon>Oceanospirillales</taxon>
        <taxon>Oceanospirillaceae</taxon>
        <taxon>Oceanospirillum</taxon>
    </lineage>
</organism>
<dbReference type="InterPro" id="IPR036641">
    <property type="entry name" value="HPT_dom_sf"/>
</dbReference>
<evidence type="ECO:0000256" key="1">
    <source>
        <dbReference type="ARBA" id="ARBA00000085"/>
    </source>
</evidence>
<dbReference type="PROSITE" id="PS50109">
    <property type="entry name" value="HIS_KIN"/>
    <property type="match status" value="1"/>
</dbReference>
<keyword evidence="13 17" id="KW-0472">Membrane</keyword>
<evidence type="ECO:0000259" key="21">
    <source>
        <dbReference type="PROSITE" id="PS50113"/>
    </source>
</evidence>
<dbReference type="SUPFAM" id="SSF47384">
    <property type="entry name" value="Homodimeric domain of signal transducing histidine kinase"/>
    <property type="match status" value="1"/>
</dbReference>
<keyword evidence="24" id="KW-1185">Reference proteome</keyword>
<protein>
    <recommendedName>
        <fullName evidence="3">histidine kinase</fullName>
        <ecNumber evidence="3">2.7.13.3</ecNumber>
    </recommendedName>
</protein>
<dbReference type="OrthoDB" id="9810730at2"/>
<keyword evidence="8" id="KW-0547">Nucleotide-binding</keyword>
<dbReference type="Gene3D" id="3.30.450.20">
    <property type="entry name" value="PAS domain"/>
    <property type="match status" value="1"/>
</dbReference>
<evidence type="ECO:0000313" key="24">
    <source>
        <dbReference type="Proteomes" id="UP000191418"/>
    </source>
</evidence>
<dbReference type="InterPro" id="IPR001789">
    <property type="entry name" value="Sig_transdc_resp-reg_receiver"/>
</dbReference>
<comment type="caution">
    <text evidence="23">The sequence shown here is derived from an EMBL/GenBank/DDBJ whole genome shotgun (WGS) entry which is preliminary data.</text>
</comment>
<proteinExistence type="predicted"/>
<evidence type="ECO:0000259" key="22">
    <source>
        <dbReference type="PROSITE" id="PS50894"/>
    </source>
</evidence>
<feature type="domain" description="Response regulatory" evidence="19">
    <location>
        <begin position="682"/>
        <end position="805"/>
    </location>
</feature>
<dbReference type="GO" id="GO:0005524">
    <property type="term" value="F:ATP binding"/>
    <property type="evidence" value="ECO:0007669"/>
    <property type="project" value="UniProtKB-KW"/>
</dbReference>
<dbReference type="Gene3D" id="1.20.120.160">
    <property type="entry name" value="HPT domain"/>
    <property type="match status" value="1"/>
</dbReference>
<evidence type="ECO:0000256" key="14">
    <source>
        <dbReference type="ARBA" id="ARBA00023306"/>
    </source>
</evidence>
<dbReference type="SUPFAM" id="SSF55874">
    <property type="entry name" value="ATPase domain of HSP90 chaperone/DNA topoisomerase II/histidine kinase"/>
    <property type="match status" value="1"/>
</dbReference>
<dbReference type="Gene3D" id="3.30.565.10">
    <property type="entry name" value="Histidine kinase-like ATPase, C-terminal domain"/>
    <property type="match status" value="1"/>
</dbReference>
<dbReference type="InterPro" id="IPR000014">
    <property type="entry name" value="PAS"/>
</dbReference>
<dbReference type="InterPro" id="IPR008207">
    <property type="entry name" value="Sig_transdc_His_kin_Hpt_dom"/>
</dbReference>
<dbReference type="AlphaFoldDB" id="A0A1T4PCB1"/>
<evidence type="ECO:0000256" key="13">
    <source>
        <dbReference type="ARBA" id="ARBA00023136"/>
    </source>
</evidence>
<dbReference type="SUPFAM" id="SSF47226">
    <property type="entry name" value="Histidine-containing phosphotransfer domain, HPT domain"/>
    <property type="match status" value="1"/>
</dbReference>
<sequence length="1189" mass="133633">MPRIKHFFGSLFDSILWASLTGLLLLIPLLVFFIDPVYDNHIKSLEQETIKQKMLLSSLNSYASELASATGDPNPEQLQQQLQKLDNSIQHVRQILQVHREHDFSQVNSKWDQYEQAIERTRKHLLELASYSALFSLEIHLLDKRYPKSLQEIHNAPIPVNTKKQLENDLLSLVVKVLKYSAEPSNTSSIDLNSALTTSAINIRTLPYAEAQMAFQHIQDHSKKIIEHASNLQIKLQILHQNQALTELNQFDQILSQWFIDTLEQQRYSKSALIFAIFILLGIMVLVLYRLKKTRDELLTSFNRLDSFKTALDQHAIVSTTNSKGQITYVNQKFIEISGYNAQELLGRSHAVINSGVHPKGFFTQLWQTVLSRQVWHGAVCNRAKNGTLYWVNATVVPILNADGEIEELMSIRTDITPQKEIEKALTAEKERAEVANKTKSDFLANMSHEIRTPMNAVIGMSHLARLQNKDKKVDDYIDKIQFSAQNLLGIINDILDFSKIEAGKLQVEHIPFRLDNVLNHLADVARVKAEEKNIPLIFDIADNVPNQMEGDALRLGQVLLNLVNNAIKFTDKGEVHIQVSLLSSSNAEHELRFSVKDQGIGLSDEQQKRLFKAFSQADSSTTRKYGGTGLGLAICKQLVELMGGNIGVFSTVGTGSEFFFTIKAGVHHHEKQQPIDLSKVRVLCIDDDKTMLESLVAQFGSQGITVVSEASSPNGLNRLVNTEAEGEQPFDVVIVDWKMPIMDGFTVAKAIRHNSSLSTQPAIILITAHGGEDLQRQINHELIDAVLLKPVTASHLVDTVAQTLSERRERLKTVKTVRGLFREGDEINGLLGAKLLIAEDNRINQEVIEGLLEPYGLEITLVDNGRSAVELIQQQQFDLVMMDIQMPQLDGIQATQQILQMRLPKTPPIIAMTAHAMAEDVQRCLDAGMSDHISKPIDPKRLQTILIQWVEPRVISGTIAVHDSGLTDNIEPDMPCYLEGVDLNLAMRSTGGNTKLLQKLMHQFCVDYQNNIQPARQMMSEGQWEALALWLHTLKGTSATLGMTYVADEAAKVEKMLLSQQLPSDQNLEPLEHRLIQVIENVLHCMEEKQLSESQGIKEQTDQQFRNALMPIENAKIDMDVVKPLLSTIRTMLTEGDTDVLDQLPELMALVQSNEEMLNQTMAALELVESFDFDQALALLANFEQRMS</sequence>
<dbReference type="CDD" id="cd16922">
    <property type="entry name" value="HATPase_EvgS-ArcB-TorS-like"/>
    <property type="match status" value="1"/>
</dbReference>
<evidence type="ECO:0000256" key="5">
    <source>
        <dbReference type="ARBA" id="ARBA00022553"/>
    </source>
</evidence>
<dbReference type="EC" id="2.7.13.3" evidence="3"/>
<dbReference type="GO" id="GO:0005886">
    <property type="term" value="C:plasma membrane"/>
    <property type="evidence" value="ECO:0007669"/>
    <property type="project" value="UniProtKB-SubCell"/>
</dbReference>
<keyword evidence="5 16" id="KW-0597">Phosphoprotein</keyword>
<dbReference type="CDD" id="cd00082">
    <property type="entry name" value="HisKA"/>
    <property type="match status" value="1"/>
</dbReference>
<dbReference type="PRINTS" id="PR00344">
    <property type="entry name" value="BCTRLSENSOR"/>
</dbReference>
<dbReference type="Gene3D" id="1.10.287.130">
    <property type="match status" value="1"/>
</dbReference>
<dbReference type="NCBIfam" id="TIGR00229">
    <property type="entry name" value="sensory_box"/>
    <property type="match status" value="1"/>
</dbReference>
<dbReference type="Pfam" id="PF13426">
    <property type="entry name" value="PAS_9"/>
    <property type="match status" value="1"/>
</dbReference>
<keyword evidence="11 17" id="KW-1133">Transmembrane helix</keyword>
<feature type="transmembrane region" description="Helical" evidence="17">
    <location>
        <begin position="272"/>
        <end position="291"/>
    </location>
</feature>
<feature type="domain" description="HPt" evidence="22">
    <location>
        <begin position="994"/>
        <end position="1090"/>
    </location>
</feature>
<keyword evidence="12" id="KW-0902">Two-component regulatory system</keyword>
<dbReference type="Pfam" id="PF00072">
    <property type="entry name" value="Response_reg"/>
    <property type="match status" value="2"/>
</dbReference>
<dbReference type="InterPro" id="IPR011006">
    <property type="entry name" value="CheY-like_superfamily"/>
</dbReference>
<dbReference type="PANTHER" id="PTHR45339">
    <property type="entry name" value="HYBRID SIGNAL TRANSDUCTION HISTIDINE KINASE J"/>
    <property type="match status" value="1"/>
</dbReference>
<evidence type="ECO:0000256" key="15">
    <source>
        <dbReference type="PROSITE-ProRule" id="PRU00110"/>
    </source>
</evidence>
<feature type="domain" description="Histidine kinase" evidence="18">
    <location>
        <begin position="446"/>
        <end position="667"/>
    </location>
</feature>
<evidence type="ECO:0000256" key="7">
    <source>
        <dbReference type="ARBA" id="ARBA00022692"/>
    </source>
</evidence>
<dbReference type="SMART" id="SM00073">
    <property type="entry name" value="HPT"/>
    <property type="match status" value="1"/>
</dbReference>
<dbReference type="InterPro" id="IPR036097">
    <property type="entry name" value="HisK_dim/P_sf"/>
</dbReference>
<dbReference type="PROSITE" id="PS50110">
    <property type="entry name" value="RESPONSE_REGULATORY"/>
    <property type="match status" value="2"/>
</dbReference>
<dbReference type="InterPro" id="IPR001610">
    <property type="entry name" value="PAC"/>
</dbReference>
<accession>A0A1T4PCB1</accession>
<evidence type="ECO:0000256" key="17">
    <source>
        <dbReference type="SAM" id="Phobius"/>
    </source>
</evidence>
<dbReference type="FunFam" id="3.30.565.10:FF:000010">
    <property type="entry name" value="Sensor histidine kinase RcsC"/>
    <property type="match status" value="1"/>
</dbReference>
<name>A0A1T4PCB1_9GAMM</name>
<dbReference type="EMBL" id="MTSM01000008">
    <property type="protein sequence ID" value="OPX55606.1"/>
    <property type="molecule type" value="Genomic_DNA"/>
</dbReference>
<evidence type="ECO:0000259" key="19">
    <source>
        <dbReference type="PROSITE" id="PS50110"/>
    </source>
</evidence>
<dbReference type="Gene3D" id="3.40.50.2300">
    <property type="match status" value="2"/>
</dbReference>
<dbReference type="InterPro" id="IPR004358">
    <property type="entry name" value="Sig_transdc_His_kin-like_C"/>
</dbReference>
<dbReference type="STRING" id="64969.SAMN02745127_01426"/>
<keyword evidence="4" id="KW-1003">Cell membrane</keyword>
<keyword evidence="9" id="KW-0418">Kinase</keyword>
<comment type="subcellular location">
    <subcellularLocation>
        <location evidence="2">Cell membrane</location>
        <topology evidence="2">Multi-pass membrane protein</topology>
    </subcellularLocation>
</comment>